<gene>
    <name evidence="5" type="ORF">GIW13_16215</name>
    <name evidence="4" type="ORF">O204_15325</name>
    <name evidence="3" type="ORF">PS417_08200</name>
</gene>
<name>A0A1N7TVZ0_9PSED</name>
<dbReference type="EMBL" id="CP007637">
    <property type="protein sequence ID" value="AIB35560.1"/>
    <property type="molecule type" value="Genomic_DNA"/>
</dbReference>
<dbReference type="InterPro" id="IPR001173">
    <property type="entry name" value="Glyco_trans_2-like"/>
</dbReference>
<accession>A0A1N7TVZ0</accession>
<reference evidence="3 7" key="2">
    <citation type="submission" date="2014-05" db="EMBL/GenBank/DDBJ databases">
        <title>Pseudomonas simiae WCS417.</title>
        <authorList>
            <person name="Berendsen R.L."/>
        </authorList>
    </citation>
    <scope>NUCLEOTIDE SEQUENCE [LARGE SCALE GENOMIC DNA]</scope>
    <source>
        <strain evidence="3 7">WCS417</strain>
    </source>
</reference>
<dbReference type="EMBL" id="WKCM01000026">
    <property type="protein sequence ID" value="MCF5319830.1"/>
    <property type="molecule type" value="Genomic_DNA"/>
</dbReference>
<dbReference type="GeneID" id="45622293"/>
<evidence type="ECO:0000313" key="7">
    <source>
        <dbReference type="Proteomes" id="UP000027308"/>
    </source>
</evidence>
<dbReference type="RefSeq" id="WP_010211940.1">
    <property type="nucleotide sequence ID" value="NZ_AVQG01000002.1"/>
</dbReference>
<dbReference type="EMBL" id="AVQG01000002">
    <property type="protein sequence ID" value="ERH61117.1"/>
    <property type="molecule type" value="Genomic_DNA"/>
</dbReference>
<dbReference type="Pfam" id="PF00535">
    <property type="entry name" value="Glycos_transf_2"/>
    <property type="match status" value="1"/>
</dbReference>
<keyword evidence="1" id="KW-1003">Cell membrane</keyword>
<evidence type="ECO:0000313" key="8">
    <source>
        <dbReference type="Proteomes" id="UP000814078"/>
    </source>
</evidence>
<dbReference type="Proteomes" id="UP000027308">
    <property type="component" value="Chromosome"/>
</dbReference>
<dbReference type="eggNOG" id="COG1216">
    <property type="taxonomic scope" value="Bacteria"/>
</dbReference>
<dbReference type="OrthoDB" id="9771846at2"/>
<keyword evidence="1" id="KW-0472">Membrane</keyword>
<evidence type="ECO:0000256" key="1">
    <source>
        <dbReference type="ARBA" id="ARBA00022519"/>
    </source>
</evidence>
<sequence length="265" mass="29482">MTRKIAVGIVVYHAGAELLRRLELTSSNGFEVYVFDNSPDVTNVRELAEPDPRIHYFTCGKNLGLGIGISTVCANAYQQGHSALLFFDQDTGFSSETLSYIENNYADNIDAYSEFSAIAFKADGSARVRDVPLLINSGSLYFLDKLNALDWMDCSYFVDSVDYKLCLDSLNKGYRIGVCGATPGFDHVTEQADSRYRIAGRTYSMRAYSGSRIKDTVASNLKLIFSALKSRQVGFALRITRLLTLYCASQILVRVINTLGIFKRD</sequence>
<keyword evidence="8" id="KW-1185">Reference proteome</keyword>
<dbReference type="Gene3D" id="3.90.550.10">
    <property type="entry name" value="Spore Coat Polysaccharide Biosynthesis Protein SpsA, Chain A"/>
    <property type="match status" value="1"/>
</dbReference>
<reference evidence="4 6" key="1">
    <citation type="submission" date="2013-08" db="EMBL/GenBank/DDBJ databases">
        <title>Biodegradation of aromatic compounds in biofilm forming Pseudomonas isolated from sewage sludge.</title>
        <authorList>
            <person name="Qureshi A."/>
            <person name="Ghosh S."/>
            <person name="Khardenavis A.A."/>
            <person name="Kapley A."/>
            <person name="Purohit H.J."/>
        </authorList>
    </citation>
    <scope>NUCLEOTIDE SEQUENCE [LARGE SCALE GENOMIC DNA]</scope>
    <source>
        <strain evidence="4 6">EGD-AQ6</strain>
    </source>
</reference>
<dbReference type="Proteomes" id="UP000814078">
    <property type="component" value="Unassembled WGS sequence"/>
</dbReference>
<dbReference type="AlphaFoldDB" id="A0A1N7TVZ0"/>
<proteinExistence type="predicted"/>
<reference evidence="5 8" key="3">
    <citation type="submission" date="2019-11" db="EMBL/GenBank/DDBJ databases">
        <title>Epiphytic Pseudomonas syringae from cherry orchards.</title>
        <authorList>
            <person name="Hulin M.T."/>
        </authorList>
    </citation>
    <scope>NUCLEOTIDE SEQUENCE [LARGE SCALE GENOMIC DNA]</scope>
    <source>
        <strain evidence="5 8">PA-5-11C</strain>
    </source>
</reference>
<dbReference type="InterPro" id="IPR029044">
    <property type="entry name" value="Nucleotide-diphossugar_trans"/>
</dbReference>
<feature type="domain" description="Glycosyltransferase 2-like" evidence="2">
    <location>
        <begin position="7"/>
        <end position="101"/>
    </location>
</feature>
<evidence type="ECO:0000313" key="5">
    <source>
        <dbReference type="EMBL" id="MCF5319830.1"/>
    </source>
</evidence>
<evidence type="ECO:0000313" key="6">
    <source>
        <dbReference type="Proteomes" id="UP000016504"/>
    </source>
</evidence>
<evidence type="ECO:0000313" key="4">
    <source>
        <dbReference type="EMBL" id="ERH61117.1"/>
    </source>
</evidence>
<evidence type="ECO:0000313" key="3">
    <source>
        <dbReference type="EMBL" id="AIB35560.1"/>
    </source>
</evidence>
<dbReference type="PATRIC" id="fig|1390371.3.peg.417"/>
<accession>U1V159</accession>
<keyword evidence="1" id="KW-0997">Cell inner membrane</keyword>
<evidence type="ECO:0000259" key="2">
    <source>
        <dbReference type="Pfam" id="PF00535"/>
    </source>
</evidence>
<protein>
    <submittedName>
        <fullName evidence="5">Glycosyltransferase</fullName>
    </submittedName>
</protein>
<organism evidence="3 7">
    <name type="scientific">Pseudomonas simiae</name>
    <dbReference type="NCBI Taxonomy" id="321846"/>
    <lineage>
        <taxon>Bacteria</taxon>
        <taxon>Pseudomonadati</taxon>
        <taxon>Pseudomonadota</taxon>
        <taxon>Gammaproteobacteria</taxon>
        <taxon>Pseudomonadales</taxon>
        <taxon>Pseudomonadaceae</taxon>
        <taxon>Pseudomonas</taxon>
    </lineage>
</organism>
<dbReference type="SUPFAM" id="SSF53448">
    <property type="entry name" value="Nucleotide-diphospho-sugar transferases"/>
    <property type="match status" value="1"/>
</dbReference>
<dbReference type="Proteomes" id="UP000016504">
    <property type="component" value="Unassembled WGS sequence"/>
</dbReference>